<evidence type="ECO:0000256" key="15">
    <source>
        <dbReference type="SAM" id="Phobius"/>
    </source>
</evidence>
<evidence type="ECO:0000256" key="6">
    <source>
        <dbReference type="ARBA" id="ARBA00022692"/>
    </source>
</evidence>
<proteinExistence type="inferred from homology"/>
<dbReference type="PANTHER" id="PTHR33619">
    <property type="entry name" value="POLYSACCHARIDE EXPORT PROTEIN GFCE-RELATED"/>
    <property type="match status" value="1"/>
</dbReference>
<evidence type="ECO:0000256" key="1">
    <source>
        <dbReference type="ARBA" id="ARBA00004571"/>
    </source>
</evidence>
<dbReference type="AlphaFoldDB" id="A0A4V3RBU0"/>
<dbReference type="InterPro" id="IPR054765">
    <property type="entry name" value="SLBB_dom"/>
</dbReference>
<protein>
    <submittedName>
        <fullName evidence="18">Polysaccharide export protein</fullName>
    </submittedName>
</protein>
<comment type="caution">
    <text evidence="18">The sequence shown here is derived from an EMBL/GenBank/DDBJ whole genome shotgun (WGS) entry which is preliminary data.</text>
</comment>
<comment type="similarity">
    <text evidence="2">Belongs to the BexD/CtrA/VexA family.</text>
</comment>
<dbReference type="GO" id="GO:0015288">
    <property type="term" value="F:porin activity"/>
    <property type="evidence" value="ECO:0007669"/>
    <property type="project" value="UniProtKB-KW"/>
</dbReference>
<dbReference type="Proteomes" id="UP000305751">
    <property type="component" value="Unassembled WGS sequence"/>
</dbReference>
<keyword evidence="9" id="KW-0406">Ion transport</keyword>
<feature type="domain" description="Polysaccharide export protein N-terminal" evidence="16">
    <location>
        <begin position="52"/>
        <end position="155"/>
    </location>
</feature>
<evidence type="ECO:0000256" key="10">
    <source>
        <dbReference type="ARBA" id="ARBA00023114"/>
    </source>
</evidence>
<keyword evidence="11 15" id="KW-0472">Membrane</keyword>
<evidence type="ECO:0000256" key="14">
    <source>
        <dbReference type="ARBA" id="ARBA00023288"/>
    </source>
</evidence>
<keyword evidence="15" id="KW-1133">Transmembrane helix</keyword>
<reference evidence="18 19" key="1">
    <citation type="submission" date="2019-04" db="EMBL/GenBank/DDBJ databases">
        <title>Microbes associate with the intestines of laboratory mice.</title>
        <authorList>
            <person name="Navarre W."/>
            <person name="Wong E."/>
            <person name="Huang K."/>
            <person name="Tropini C."/>
            <person name="Ng K."/>
            <person name="Yu B."/>
        </authorList>
    </citation>
    <scope>NUCLEOTIDE SEQUENCE [LARGE SCALE GENOMIC DNA]</scope>
    <source>
        <strain evidence="18 19">NM70_E10</strain>
    </source>
</reference>
<accession>A0A4V3RBU0</accession>
<evidence type="ECO:0000313" key="18">
    <source>
        <dbReference type="EMBL" id="TGY06210.1"/>
    </source>
</evidence>
<keyword evidence="13" id="KW-0998">Cell outer membrane</keyword>
<keyword evidence="10" id="KW-0626">Porin</keyword>
<dbReference type="GO" id="GO:0046930">
    <property type="term" value="C:pore complex"/>
    <property type="evidence" value="ECO:0007669"/>
    <property type="project" value="UniProtKB-KW"/>
</dbReference>
<evidence type="ECO:0000256" key="9">
    <source>
        <dbReference type="ARBA" id="ARBA00023065"/>
    </source>
</evidence>
<keyword evidence="12" id="KW-0564">Palmitate</keyword>
<feature type="transmembrane region" description="Helical" evidence="15">
    <location>
        <begin position="255"/>
        <end position="275"/>
    </location>
</feature>
<dbReference type="InterPro" id="IPR049712">
    <property type="entry name" value="Poly_export"/>
</dbReference>
<feature type="domain" description="SLBB" evidence="17">
    <location>
        <begin position="159"/>
        <end position="239"/>
    </location>
</feature>
<organism evidence="18 19">
    <name type="scientific">Bacteroides acidifaciens</name>
    <dbReference type="NCBI Taxonomy" id="85831"/>
    <lineage>
        <taxon>Bacteria</taxon>
        <taxon>Pseudomonadati</taxon>
        <taxon>Bacteroidota</taxon>
        <taxon>Bacteroidia</taxon>
        <taxon>Bacteroidales</taxon>
        <taxon>Bacteroidaceae</taxon>
        <taxon>Bacteroides</taxon>
    </lineage>
</organism>
<keyword evidence="3" id="KW-0813">Transport</keyword>
<evidence type="ECO:0000256" key="3">
    <source>
        <dbReference type="ARBA" id="ARBA00022448"/>
    </source>
</evidence>
<keyword evidence="4" id="KW-1134">Transmembrane beta strand</keyword>
<dbReference type="GO" id="GO:0009279">
    <property type="term" value="C:cell outer membrane"/>
    <property type="evidence" value="ECO:0007669"/>
    <property type="project" value="UniProtKB-SubCell"/>
</dbReference>
<evidence type="ECO:0000256" key="8">
    <source>
        <dbReference type="ARBA" id="ARBA00023047"/>
    </source>
</evidence>
<evidence type="ECO:0000313" key="19">
    <source>
        <dbReference type="Proteomes" id="UP000305751"/>
    </source>
</evidence>
<dbReference type="RefSeq" id="WP_136013995.1">
    <property type="nucleotide sequence ID" value="NZ_CAJTBC010000009.1"/>
</dbReference>
<dbReference type="EMBL" id="SRZA01000015">
    <property type="protein sequence ID" value="TGY06210.1"/>
    <property type="molecule type" value="Genomic_DNA"/>
</dbReference>
<name>A0A4V3RBU0_9BACE</name>
<keyword evidence="8" id="KW-0625">Polysaccharide transport</keyword>
<keyword evidence="19" id="KW-1185">Reference proteome</keyword>
<keyword evidence="5" id="KW-0762">Sugar transport</keyword>
<evidence type="ECO:0000256" key="7">
    <source>
        <dbReference type="ARBA" id="ARBA00022729"/>
    </source>
</evidence>
<dbReference type="PROSITE" id="PS51257">
    <property type="entry name" value="PROKAR_LIPOPROTEIN"/>
    <property type="match status" value="1"/>
</dbReference>
<evidence type="ECO:0000259" key="17">
    <source>
        <dbReference type="Pfam" id="PF22461"/>
    </source>
</evidence>
<evidence type="ECO:0000256" key="12">
    <source>
        <dbReference type="ARBA" id="ARBA00023139"/>
    </source>
</evidence>
<dbReference type="Pfam" id="PF22461">
    <property type="entry name" value="SLBB_2"/>
    <property type="match status" value="1"/>
</dbReference>
<evidence type="ECO:0000256" key="5">
    <source>
        <dbReference type="ARBA" id="ARBA00022597"/>
    </source>
</evidence>
<evidence type="ECO:0000256" key="11">
    <source>
        <dbReference type="ARBA" id="ARBA00023136"/>
    </source>
</evidence>
<dbReference type="GO" id="GO:0015159">
    <property type="term" value="F:polysaccharide transmembrane transporter activity"/>
    <property type="evidence" value="ECO:0007669"/>
    <property type="project" value="InterPro"/>
</dbReference>
<evidence type="ECO:0000256" key="2">
    <source>
        <dbReference type="ARBA" id="ARBA00009450"/>
    </source>
</evidence>
<keyword evidence="6 15" id="KW-0812">Transmembrane</keyword>
<sequence length="277" mass="30180">MKKTGRQMINKPCIGRMLLIVCVLLTGCVTKEKVTYMQGVDAIYSEAKTIPREYEIKIQPDDQLAISVSSQEKELLEPFANKVVIGATSSNSSGAGGSNGKAGIYFTVDKSGVIEFPVFGLIKVEGYTRYELARLLEQRLKSGGYVSDPVVTVEIMSFKVSVMGEVGSPGIVSTTGERLSIYEAIAQAGDIKPTGLRKNVLVFREQNGKYQSFRIDLSRAENTFKSPVYYLKQNDVIYVEPNGAARVDGSPVYKYLSAFGAIMGLISTITAIVLLGK</sequence>
<dbReference type="InterPro" id="IPR003715">
    <property type="entry name" value="Poly_export_N"/>
</dbReference>
<comment type="subcellular location">
    <subcellularLocation>
        <location evidence="1">Cell outer membrane</location>
        <topology evidence="1">Multi-pass membrane protein</topology>
    </subcellularLocation>
</comment>
<evidence type="ECO:0000259" key="16">
    <source>
        <dbReference type="Pfam" id="PF02563"/>
    </source>
</evidence>
<dbReference type="PANTHER" id="PTHR33619:SF3">
    <property type="entry name" value="POLYSACCHARIDE EXPORT PROTEIN GFCE-RELATED"/>
    <property type="match status" value="1"/>
</dbReference>
<evidence type="ECO:0000256" key="4">
    <source>
        <dbReference type="ARBA" id="ARBA00022452"/>
    </source>
</evidence>
<evidence type="ECO:0000256" key="13">
    <source>
        <dbReference type="ARBA" id="ARBA00023237"/>
    </source>
</evidence>
<dbReference type="Gene3D" id="3.10.560.10">
    <property type="entry name" value="Outer membrane lipoprotein wza domain like"/>
    <property type="match status" value="1"/>
</dbReference>
<gene>
    <name evidence="18" type="ORF">E5356_07315</name>
</gene>
<dbReference type="GO" id="GO:0006811">
    <property type="term" value="P:monoatomic ion transport"/>
    <property type="evidence" value="ECO:0007669"/>
    <property type="project" value="UniProtKB-KW"/>
</dbReference>
<keyword evidence="14" id="KW-0449">Lipoprotein</keyword>
<dbReference type="Pfam" id="PF02563">
    <property type="entry name" value="Poly_export"/>
    <property type="match status" value="1"/>
</dbReference>
<keyword evidence="7" id="KW-0732">Signal</keyword>